<dbReference type="EMBL" id="JAEUBG010003411">
    <property type="protein sequence ID" value="KAH3682769.1"/>
    <property type="molecule type" value="Genomic_DNA"/>
</dbReference>
<proteinExistence type="predicted"/>
<name>A0A9P8Q4R6_WICPI</name>
<keyword evidence="2" id="KW-1185">Reference proteome</keyword>
<dbReference type="AlphaFoldDB" id="A0A9P8Q4R6"/>
<sequence>MLPSTSPFSFLFKASGMTPETTLEKNPGSLWMFLLSLISNVTTYVRNKDRTSSEVPNSNDSMARLPEWELLDSILSKILKMIGSMYSKMNSSWNFNETLRSLIKAPKRAGVLNLSKPFNRNPMIKG</sequence>
<gene>
    <name evidence="1" type="ORF">WICPIJ_006228</name>
</gene>
<reference evidence="1" key="2">
    <citation type="submission" date="2021-01" db="EMBL/GenBank/DDBJ databases">
        <authorList>
            <person name="Schikora-Tamarit M.A."/>
        </authorList>
    </citation>
    <scope>NUCLEOTIDE SEQUENCE</scope>
    <source>
        <strain evidence="1">CBS2887</strain>
    </source>
</reference>
<protein>
    <submittedName>
        <fullName evidence="1">Uncharacterized protein</fullName>
    </submittedName>
</protein>
<evidence type="ECO:0000313" key="2">
    <source>
        <dbReference type="Proteomes" id="UP000774326"/>
    </source>
</evidence>
<comment type="caution">
    <text evidence="1">The sequence shown here is derived from an EMBL/GenBank/DDBJ whole genome shotgun (WGS) entry which is preliminary data.</text>
</comment>
<dbReference type="Proteomes" id="UP000774326">
    <property type="component" value="Unassembled WGS sequence"/>
</dbReference>
<accession>A0A9P8Q4R6</accession>
<organism evidence="1 2">
    <name type="scientific">Wickerhamomyces pijperi</name>
    <name type="common">Yeast</name>
    <name type="synonym">Pichia pijperi</name>
    <dbReference type="NCBI Taxonomy" id="599730"/>
    <lineage>
        <taxon>Eukaryota</taxon>
        <taxon>Fungi</taxon>
        <taxon>Dikarya</taxon>
        <taxon>Ascomycota</taxon>
        <taxon>Saccharomycotina</taxon>
        <taxon>Saccharomycetes</taxon>
        <taxon>Phaffomycetales</taxon>
        <taxon>Wickerhamomycetaceae</taxon>
        <taxon>Wickerhamomyces</taxon>
    </lineage>
</organism>
<evidence type="ECO:0000313" key="1">
    <source>
        <dbReference type="EMBL" id="KAH3682769.1"/>
    </source>
</evidence>
<reference evidence="1" key="1">
    <citation type="journal article" date="2021" name="Open Biol.">
        <title>Shared evolutionary footprints suggest mitochondrial oxidative damage underlies multiple complex I losses in fungi.</title>
        <authorList>
            <person name="Schikora-Tamarit M.A."/>
            <person name="Marcet-Houben M."/>
            <person name="Nosek J."/>
            <person name="Gabaldon T."/>
        </authorList>
    </citation>
    <scope>NUCLEOTIDE SEQUENCE</scope>
    <source>
        <strain evidence="1">CBS2887</strain>
    </source>
</reference>